<dbReference type="Pfam" id="PF12697">
    <property type="entry name" value="Abhydrolase_6"/>
    <property type="match status" value="1"/>
</dbReference>
<accession>A0A6J4VC57</accession>
<dbReference type="AlphaFoldDB" id="A0A6J4VC57"/>
<evidence type="ECO:0000256" key="2">
    <source>
        <dbReference type="SAM" id="SignalP"/>
    </source>
</evidence>
<protein>
    <recommendedName>
        <fullName evidence="3">AB hydrolase-1 domain-containing protein</fullName>
    </recommendedName>
</protein>
<dbReference type="GO" id="GO:0016020">
    <property type="term" value="C:membrane"/>
    <property type="evidence" value="ECO:0007669"/>
    <property type="project" value="TreeGrafter"/>
</dbReference>
<dbReference type="EMBL" id="CADCWP010000149">
    <property type="protein sequence ID" value="CAA9573298.1"/>
    <property type="molecule type" value="Genomic_DNA"/>
</dbReference>
<name>A0A6J4VC57_9DEIN</name>
<dbReference type="Gene3D" id="3.40.50.1820">
    <property type="entry name" value="alpha/beta hydrolase"/>
    <property type="match status" value="1"/>
</dbReference>
<dbReference type="PANTHER" id="PTHR43798">
    <property type="entry name" value="MONOACYLGLYCEROL LIPASE"/>
    <property type="match status" value="1"/>
</dbReference>
<gene>
    <name evidence="4" type="ORF">AVDCRST_MAG86-1898</name>
</gene>
<sequence length="315" mass="32815">MRTLPRRPMLIVLALAITAGAFASLSTGRAAPPAVLAGQADFAGLVDIGGGRRLYLECRGTGSPTVVLVSGLGDGADIWNVTSDPENERPTVFAEVATFTRVCAYDRPSTSTATGGPGRSTPVPQPTSAKAAAADLGALLTASGEPGPYLLAGHSYGGPIIRLYASAHPADVAGLVLVDALSEDLQNGLTPTQRALFEAMNTPAADTDAEVLDLQATFQQLRESPPVPPVPVIVLTADRPQLTAELLASGQLPAGVDQEFADALWAAQLAAQDKLARMFPGAEHITNTNSTHYIHLDNPQLVTDSIRQVVDAVRE</sequence>
<feature type="chain" id="PRO_5026784559" description="AB hydrolase-1 domain-containing protein" evidence="2">
    <location>
        <begin position="24"/>
        <end position="315"/>
    </location>
</feature>
<proteinExistence type="predicted"/>
<dbReference type="InterPro" id="IPR000073">
    <property type="entry name" value="AB_hydrolase_1"/>
</dbReference>
<dbReference type="PANTHER" id="PTHR43798:SF33">
    <property type="entry name" value="HYDROLASE, PUTATIVE (AFU_ORTHOLOGUE AFUA_2G14860)-RELATED"/>
    <property type="match status" value="1"/>
</dbReference>
<evidence type="ECO:0000313" key="4">
    <source>
        <dbReference type="EMBL" id="CAA9573298.1"/>
    </source>
</evidence>
<reference evidence="4" key="1">
    <citation type="submission" date="2020-02" db="EMBL/GenBank/DDBJ databases">
        <authorList>
            <person name="Meier V. D."/>
        </authorList>
    </citation>
    <scope>NUCLEOTIDE SEQUENCE</scope>
    <source>
        <strain evidence="4">AVDCRST_MAG86</strain>
    </source>
</reference>
<evidence type="ECO:0000259" key="3">
    <source>
        <dbReference type="Pfam" id="PF12697"/>
    </source>
</evidence>
<evidence type="ECO:0000256" key="1">
    <source>
        <dbReference type="SAM" id="MobiDB-lite"/>
    </source>
</evidence>
<feature type="domain" description="AB hydrolase-1" evidence="3">
    <location>
        <begin position="66"/>
        <end position="302"/>
    </location>
</feature>
<dbReference type="PROSITE" id="PS51318">
    <property type="entry name" value="TAT"/>
    <property type="match status" value="1"/>
</dbReference>
<organism evidence="4">
    <name type="scientific">uncultured Truepera sp</name>
    <dbReference type="NCBI Taxonomy" id="543023"/>
    <lineage>
        <taxon>Bacteria</taxon>
        <taxon>Thermotogati</taxon>
        <taxon>Deinococcota</taxon>
        <taxon>Deinococci</taxon>
        <taxon>Trueperales</taxon>
        <taxon>Trueperaceae</taxon>
        <taxon>Truepera</taxon>
        <taxon>environmental samples</taxon>
    </lineage>
</organism>
<dbReference type="SUPFAM" id="SSF53474">
    <property type="entry name" value="alpha/beta-Hydrolases"/>
    <property type="match status" value="1"/>
</dbReference>
<keyword evidence="2" id="KW-0732">Signal</keyword>
<dbReference type="InterPro" id="IPR006311">
    <property type="entry name" value="TAT_signal"/>
</dbReference>
<dbReference type="InterPro" id="IPR029058">
    <property type="entry name" value="AB_hydrolase_fold"/>
</dbReference>
<feature type="signal peptide" evidence="2">
    <location>
        <begin position="1"/>
        <end position="23"/>
    </location>
</feature>
<dbReference type="InterPro" id="IPR050266">
    <property type="entry name" value="AB_hydrolase_sf"/>
</dbReference>
<feature type="region of interest" description="Disordered" evidence="1">
    <location>
        <begin position="108"/>
        <end position="127"/>
    </location>
</feature>